<organism evidence="1 2">
    <name type="scientific">Citrobacter koseri (strain ATCC BAA-895 / CDC 4225-83 / SGSC4696)</name>
    <dbReference type="NCBI Taxonomy" id="290338"/>
    <lineage>
        <taxon>Bacteria</taxon>
        <taxon>Pseudomonadati</taxon>
        <taxon>Pseudomonadota</taxon>
        <taxon>Gammaproteobacteria</taxon>
        <taxon>Enterobacterales</taxon>
        <taxon>Enterobacteriaceae</taxon>
        <taxon>Citrobacter</taxon>
    </lineage>
</organism>
<evidence type="ECO:0000313" key="2">
    <source>
        <dbReference type="Proteomes" id="UP000008148"/>
    </source>
</evidence>
<dbReference type="AlphaFoldDB" id="A8ARG7"/>
<protein>
    <submittedName>
        <fullName evidence="1">Uncharacterized protein</fullName>
    </submittedName>
</protein>
<evidence type="ECO:0000313" key="1">
    <source>
        <dbReference type="EMBL" id="ABV16081.1"/>
    </source>
</evidence>
<reference evidence="1 2" key="1">
    <citation type="submission" date="2007-08" db="EMBL/GenBank/DDBJ databases">
        <authorList>
            <consortium name="The Citrobacter koseri Genome Sequencing Project"/>
            <person name="McClelland M."/>
            <person name="Sanderson E.K."/>
            <person name="Porwollik S."/>
            <person name="Spieth J."/>
            <person name="Clifton W.S."/>
            <person name="Latreille P."/>
            <person name="Courtney L."/>
            <person name="Wang C."/>
            <person name="Pepin K."/>
            <person name="Bhonagiri V."/>
            <person name="Nash W."/>
            <person name="Johnson M."/>
            <person name="Thiruvilangam P."/>
            <person name="Wilson R."/>
        </authorList>
    </citation>
    <scope>NUCLEOTIDE SEQUENCE [LARGE SCALE GENOMIC DNA]</scope>
    <source>
        <strain evidence="2">ATCC BAA-895 / CDC 4225-83 / SGSC4696</strain>
    </source>
</reference>
<dbReference type="EMBL" id="CP000822">
    <property type="protein sequence ID" value="ABV16081.1"/>
    <property type="molecule type" value="Genomic_DNA"/>
</dbReference>
<sequence length="79" mass="8207">MPSQKASFSLIFHVSFLPDGATLIRPTGFVGPVSAAPRAWCYAACLRGLIVFAGVEPASHFAGSNNASSAASAREIARQ</sequence>
<name>A8ARG7_CITK8</name>
<keyword evidence="2" id="KW-1185">Reference proteome</keyword>
<accession>A8ARG7</accession>
<proteinExistence type="predicted"/>
<dbReference type="HOGENOM" id="CLU_2599709_0_0_6"/>
<dbReference type="KEGG" id="cko:CKO_05038"/>
<gene>
    <name evidence="1" type="ordered locus">CKO_05038</name>
</gene>
<dbReference type="Proteomes" id="UP000008148">
    <property type="component" value="Chromosome"/>
</dbReference>